<proteinExistence type="predicted"/>
<gene>
    <name evidence="1" type="ORF">COT64_00820</name>
</gene>
<reference evidence="2" key="1">
    <citation type="submission" date="2017-09" db="EMBL/GenBank/DDBJ databases">
        <title>Depth-based differentiation of microbial function through sediment-hosted aquifers and enrichment of novel symbionts in the deep terrestrial subsurface.</title>
        <authorList>
            <person name="Probst A.J."/>
            <person name="Ladd B."/>
            <person name="Jarett J.K."/>
            <person name="Geller-Mcgrath D.E."/>
            <person name="Sieber C.M.K."/>
            <person name="Emerson J.B."/>
            <person name="Anantharaman K."/>
            <person name="Thomas B.C."/>
            <person name="Malmstrom R."/>
            <person name="Stieglmeier M."/>
            <person name="Klingl A."/>
            <person name="Woyke T."/>
            <person name="Ryan C.M."/>
            <person name="Banfield J.F."/>
        </authorList>
    </citation>
    <scope>NUCLEOTIDE SEQUENCE [LARGE SCALE GENOMIC DNA]</scope>
</reference>
<protein>
    <submittedName>
        <fullName evidence="1">DNA alkylation repair protein</fullName>
    </submittedName>
</protein>
<organism evidence="1 2">
    <name type="scientific">Candidatus Shapirobacteria bacterium CG09_land_8_20_14_0_10_39_12</name>
    <dbReference type="NCBI Taxonomy" id="1974885"/>
    <lineage>
        <taxon>Bacteria</taxon>
        <taxon>Candidatus Shapironibacteriota</taxon>
    </lineage>
</organism>
<dbReference type="SUPFAM" id="SSF48371">
    <property type="entry name" value="ARM repeat"/>
    <property type="match status" value="1"/>
</dbReference>
<dbReference type="AlphaFoldDB" id="A0A2H0WQ46"/>
<dbReference type="Proteomes" id="UP000230775">
    <property type="component" value="Unassembled WGS sequence"/>
</dbReference>
<dbReference type="PANTHER" id="PTHR34070">
    <property type="entry name" value="ARMADILLO-TYPE FOLD"/>
    <property type="match status" value="1"/>
</dbReference>
<dbReference type="EMBL" id="PEZI01000020">
    <property type="protein sequence ID" value="PIS14784.1"/>
    <property type="molecule type" value="Genomic_DNA"/>
</dbReference>
<dbReference type="CDD" id="cd06561">
    <property type="entry name" value="AlkD_like"/>
    <property type="match status" value="1"/>
</dbReference>
<comment type="caution">
    <text evidence="1">The sequence shown here is derived from an EMBL/GenBank/DDBJ whole genome shotgun (WGS) entry which is preliminary data.</text>
</comment>
<accession>A0A2H0WQ46</accession>
<dbReference type="Gene3D" id="1.25.10.90">
    <property type="match status" value="1"/>
</dbReference>
<name>A0A2H0WQ46_9BACT</name>
<dbReference type="PANTHER" id="PTHR34070:SF1">
    <property type="entry name" value="DNA ALKYLATION REPAIR PROTEIN"/>
    <property type="match status" value="1"/>
</dbReference>
<sequence>MSDLESLRKGLRKFQRQGKAKLLQRFFKTGKGEYGEGDEFLGLMTAESRSVANKYSSLSFADISKLLASKIHEERVVAVMILTRRFKETDLSGKKEIYDFYFKNIAGINNWDLVDSSAPLIVGGYLYLSKSPRDILYKLAKSKGLWDRRISIMATFYFIKEKDFTDALKIAEILVLDKEDLIQKAVGWMLREVGNREIKTEEIFLKKFYQQMPRTCLRYAIEKFPEEKRQKYLKGKA</sequence>
<evidence type="ECO:0000313" key="1">
    <source>
        <dbReference type="EMBL" id="PIS14784.1"/>
    </source>
</evidence>
<dbReference type="Pfam" id="PF08713">
    <property type="entry name" value="DNA_alkylation"/>
    <property type="match status" value="1"/>
</dbReference>
<dbReference type="InterPro" id="IPR016024">
    <property type="entry name" value="ARM-type_fold"/>
</dbReference>
<dbReference type="InterPro" id="IPR014825">
    <property type="entry name" value="DNA_alkylation"/>
</dbReference>
<evidence type="ECO:0000313" key="2">
    <source>
        <dbReference type="Proteomes" id="UP000230775"/>
    </source>
</evidence>